<keyword evidence="2" id="KW-1185">Reference proteome</keyword>
<dbReference type="Proteomes" id="UP001157974">
    <property type="component" value="Unassembled WGS sequence"/>
</dbReference>
<reference evidence="1 2" key="1">
    <citation type="journal article" date="2023" name="Nat. Commun.">
        <title>Origin of minicircular mitochondrial genomes in red algae.</title>
        <authorList>
            <person name="Lee Y."/>
            <person name="Cho C.H."/>
            <person name="Lee Y.M."/>
            <person name="Park S.I."/>
            <person name="Yang J.H."/>
            <person name="West J.A."/>
            <person name="Bhattacharya D."/>
            <person name="Yoon H.S."/>
        </authorList>
    </citation>
    <scope>NUCLEOTIDE SEQUENCE [LARGE SCALE GENOMIC DNA]</scope>
    <source>
        <strain evidence="1 2">CCMP1338</strain>
        <tissue evidence="1">Whole cell</tissue>
    </source>
</reference>
<organism evidence="1 2">
    <name type="scientific">Rhodosorus marinus</name>
    <dbReference type="NCBI Taxonomy" id="101924"/>
    <lineage>
        <taxon>Eukaryota</taxon>
        <taxon>Rhodophyta</taxon>
        <taxon>Stylonematophyceae</taxon>
        <taxon>Stylonematales</taxon>
        <taxon>Stylonemataceae</taxon>
        <taxon>Rhodosorus</taxon>
    </lineage>
</organism>
<name>A0AAV8V2C5_9RHOD</name>
<gene>
    <name evidence="1" type="ORF">NDN08_007862</name>
</gene>
<dbReference type="AlphaFoldDB" id="A0AAV8V2C5"/>
<evidence type="ECO:0000313" key="1">
    <source>
        <dbReference type="EMBL" id="KAJ8907757.1"/>
    </source>
</evidence>
<evidence type="ECO:0000313" key="2">
    <source>
        <dbReference type="Proteomes" id="UP001157974"/>
    </source>
</evidence>
<dbReference type="EMBL" id="JAMWBK010000002">
    <property type="protein sequence ID" value="KAJ8907757.1"/>
    <property type="molecule type" value="Genomic_DNA"/>
</dbReference>
<accession>A0AAV8V2C5</accession>
<comment type="caution">
    <text evidence="1">The sequence shown here is derived from an EMBL/GenBank/DDBJ whole genome shotgun (WGS) entry which is preliminary data.</text>
</comment>
<sequence>MDRSGFVVGPSGGFRSAQKRDVSVCTVAEKLAGLAFIATSIALGTALAQNGAFIGATKLRTCLSCKGKGEVKCPVCNGAAVVKTQNFRVVSRVQNGIYPETETVHSMLWAQSRFSVKIANNRMGISKIMR</sequence>
<protein>
    <submittedName>
        <fullName evidence="1">Uncharacterized protein</fullName>
    </submittedName>
</protein>
<proteinExistence type="predicted"/>